<protein>
    <submittedName>
        <fullName evidence="2">Hypothetical membrane spanning protein</fullName>
    </submittedName>
</protein>
<feature type="transmembrane region" description="Helical" evidence="1">
    <location>
        <begin position="99"/>
        <end position="118"/>
    </location>
</feature>
<feature type="transmembrane region" description="Helical" evidence="1">
    <location>
        <begin position="6"/>
        <end position="21"/>
    </location>
</feature>
<dbReference type="RefSeq" id="WP_005769876.1">
    <property type="nucleotide sequence ID" value="NC_009727.1"/>
</dbReference>
<evidence type="ECO:0000256" key="1">
    <source>
        <dbReference type="SAM" id="Phobius"/>
    </source>
</evidence>
<dbReference type="HOGENOM" id="CLU_119491_2_0_6"/>
<accession>A9KDB9</accession>
<feature type="transmembrane region" description="Helical" evidence="1">
    <location>
        <begin position="130"/>
        <end position="151"/>
    </location>
</feature>
<evidence type="ECO:0000313" key="3">
    <source>
        <dbReference type="Proteomes" id="UP000008555"/>
    </source>
</evidence>
<gene>
    <name evidence="2" type="ordered locus">CBUD_2164</name>
</gene>
<organism evidence="2 3">
    <name type="scientific">Coxiella burnetii (strain Dugway 5J108-111)</name>
    <dbReference type="NCBI Taxonomy" id="434922"/>
    <lineage>
        <taxon>Bacteria</taxon>
        <taxon>Pseudomonadati</taxon>
        <taxon>Pseudomonadota</taxon>
        <taxon>Gammaproteobacteria</taxon>
        <taxon>Legionellales</taxon>
        <taxon>Coxiellaceae</taxon>
        <taxon>Coxiella</taxon>
    </lineage>
</organism>
<dbReference type="KEGG" id="cbd:CBUD_2164"/>
<keyword evidence="1" id="KW-0812">Transmembrane</keyword>
<feature type="transmembrane region" description="Helical" evidence="1">
    <location>
        <begin position="33"/>
        <end position="57"/>
    </location>
</feature>
<proteinExistence type="predicted"/>
<dbReference type="Proteomes" id="UP000008555">
    <property type="component" value="Chromosome"/>
</dbReference>
<sequence length="160" mass="18244">MVNNFLILLCILLAVIHHWIKRNQYSKKQIVDLYLSYFLFFTVGLVGLIGFISHVFYADQTARMIGWAPGSPFQFEVGFHDGAWGLLGILSLWIRDKFWLATGLGWSFFMLGATYGHIHQMAVHGNFAPYNAGIILSDLLIPIILLVLLYLKFVKFSSSR</sequence>
<dbReference type="Pfam" id="PF20589">
    <property type="entry name" value="DUF6790"/>
    <property type="match status" value="1"/>
</dbReference>
<name>A9KDB9_COXBN</name>
<reference evidence="2 3" key="1">
    <citation type="journal article" date="2009" name="Infect. Immun.">
        <title>Comparative genomics reveal extensive transposon-mediated genomic plasticity and diversity among potential effector proteins within the genus Coxiella.</title>
        <authorList>
            <person name="Beare P.A."/>
            <person name="Unsworth N."/>
            <person name="Andoh M."/>
            <person name="Voth D.E."/>
            <person name="Omsland A."/>
            <person name="Gilk S.D."/>
            <person name="Williams K.P."/>
            <person name="Sobral B.W."/>
            <person name="Kupko J.J.III."/>
            <person name="Porcella S.F."/>
            <person name="Samuel J.E."/>
            <person name="Heinzen R.A."/>
        </authorList>
    </citation>
    <scope>NUCLEOTIDE SEQUENCE [LARGE SCALE GENOMIC DNA]</scope>
    <source>
        <strain evidence="2 3">Dugway 5J108-111</strain>
    </source>
</reference>
<dbReference type="EMBL" id="CP000733">
    <property type="protein sequence ID" value="ABS77031.1"/>
    <property type="molecule type" value="Genomic_DNA"/>
</dbReference>
<dbReference type="AlphaFoldDB" id="A9KDB9"/>
<dbReference type="InterPro" id="IPR046740">
    <property type="entry name" value="DUF6790"/>
</dbReference>
<keyword evidence="1" id="KW-1133">Transmembrane helix</keyword>
<evidence type="ECO:0000313" key="2">
    <source>
        <dbReference type="EMBL" id="ABS77031.1"/>
    </source>
</evidence>
<keyword evidence="1" id="KW-0472">Membrane</keyword>